<protein>
    <submittedName>
        <fullName evidence="1">Uncharacterized protein</fullName>
    </submittedName>
</protein>
<dbReference type="Proteomes" id="UP000322553">
    <property type="component" value="Chromosome"/>
</dbReference>
<proteinExistence type="predicted"/>
<evidence type="ECO:0000313" key="1">
    <source>
        <dbReference type="EMBL" id="QEL12257.1"/>
    </source>
</evidence>
<gene>
    <name evidence="1" type="ORF">FY550_14670</name>
</gene>
<dbReference type="RefSeq" id="WP_070978044.1">
    <property type="nucleotide sequence ID" value="NZ_CP043420.1"/>
</dbReference>
<keyword evidence="2" id="KW-1185">Reference proteome</keyword>
<dbReference type="STRING" id="657387.BH688_07560"/>
<dbReference type="OrthoDB" id="6182770at2"/>
<organism evidence="1 2">
    <name type="scientific">Kushneria phosphatilytica</name>
    <dbReference type="NCBI Taxonomy" id="657387"/>
    <lineage>
        <taxon>Bacteria</taxon>
        <taxon>Pseudomonadati</taxon>
        <taxon>Pseudomonadota</taxon>
        <taxon>Gammaproteobacteria</taxon>
        <taxon>Oceanospirillales</taxon>
        <taxon>Halomonadaceae</taxon>
        <taxon>Kushneria</taxon>
    </lineage>
</organism>
<evidence type="ECO:0000313" key="2">
    <source>
        <dbReference type="Proteomes" id="UP000322553"/>
    </source>
</evidence>
<dbReference type="AlphaFoldDB" id="A0A1S1NQR3"/>
<name>A0A1S1NQR3_9GAMM</name>
<sequence length="111" mass="12257">MGVLSQDNAATAYLLRLPRQIQRRDAINRCTSHLMHEHDMSREAAGLLAVQAMAELEGLNRPAWVDVDSTTSHVVVIRRPGRDPIAMTVGDLLRFAESESAVRRAVEPAAQ</sequence>
<dbReference type="EMBL" id="CP043420">
    <property type="protein sequence ID" value="QEL12257.1"/>
    <property type="molecule type" value="Genomic_DNA"/>
</dbReference>
<reference evidence="1 2" key="1">
    <citation type="submission" date="2019-08" db="EMBL/GenBank/DDBJ databases">
        <title>Complete genome sequence of Kushneria sp. YCWA18, a halophilic phosphate-solubilizing bacterium isolated from Daqiao saltern in China.</title>
        <authorList>
            <person name="Du G.-X."/>
            <person name="Qu L.-Y."/>
        </authorList>
    </citation>
    <scope>NUCLEOTIDE SEQUENCE [LARGE SCALE GENOMIC DNA]</scope>
    <source>
        <strain evidence="1 2">YCWA18</strain>
    </source>
</reference>
<dbReference type="KEGG" id="kuy:FY550_14670"/>
<accession>A0A1S1NQR3</accession>